<evidence type="ECO:0000256" key="4">
    <source>
        <dbReference type="SAM" id="SignalP"/>
    </source>
</evidence>
<keyword evidence="1" id="KW-0433">Leucine-rich repeat</keyword>
<keyword evidence="3" id="KW-0677">Repeat</keyword>
<keyword evidence="6" id="KW-0418">Kinase</keyword>
<evidence type="ECO:0000256" key="1">
    <source>
        <dbReference type="ARBA" id="ARBA00022614"/>
    </source>
</evidence>
<dbReference type="InterPro" id="IPR013210">
    <property type="entry name" value="LRR_N_plant-typ"/>
</dbReference>
<evidence type="ECO:0000256" key="3">
    <source>
        <dbReference type="ARBA" id="ARBA00022737"/>
    </source>
</evidence>
<accession>A0A830B186</accession>
<evidence type="ECO:0000256" key="2">
    <source>
        <dbReference type="ARBA" id="ARBA00022729"/>
    </source>
</evidence>
<evidence type="ECO:0000313" key="7">
    <source>
        <dbReference type="Proteomes" id="UP000653305"/>
    </source>
</evidence>
<evidence type="ECO:0000313" key="6">
    <source>
        <dbReference type="EMBL" id="GFP79029.1"/>
    </source>
</evidence>
<dbReference type="Proteomes" id="UP000653305">
    <property type="component" value="Unassembled WGS sequence"/>
</dbReference>
<dbReference type="PANTHER" id="PTHR47988">
    <property type="entry name" value="SOMATIC EMBRYOGENESIS RECEPTOR KINASE 1"/>
    <property type="match status" value="1"/>
</dbReference>
<keyword evidence="6" id="KW-0808">Transferase</keyword>
<dbReference type="InterPro" id="IPR001611">
    <property type="entry name" value="Leu-rich_rpt"/>
</dbReference>
<protein>
    <submittedName>
        <fullName evidence="6">Brassinosteroid insensitive 1-associated receptor kinase 1</fullName>
    </submittedName>
</protein>
<dbReference type="Pfam" id="PF08263">
    <property type="entry name" value="LRRNT_2"/>
    <property type="match status" value="1"/>
</dbReference>
<gene>
    <name evidence="6" type="ORF">PHJA_000046400</name>
</gene>
<feature type="signal peptide" evidence="4">
    <location>
        <begin position="1"/>
        <end position="16"/>
    </location>
</feature>
<keyword evidence="7" id="KW-1185">Reference proteome</keyword>
<comment type="caution">
    <text evidence="6">The sequence shown here is derived from an EMBL/GenBank/DDBJ whole genome shotgun (WGS) entry which is preliminary data.</text>
</comment>
<dbReference type="AlphaFoldDB" id="A0A830B186"/>
<dbReference type="FunFam" id="3.80.10.10:FF:000024">
    <property type="entry name" value="Somatic embryogenesis receptor kinase 1"/>
    <property type="match status" value="1"/>
</dbReference>
<dbReference type="InterPro" id="IPR032675">
    <property type="entry name" value="LRR_dom_sf"/>
</dbReference>
<evidence type="ECO:0000259" key="5">
    <source>
        <dbReference type="Pfam" id="PF08263"/>
    </source>
</evidence>
<name>A0A830B186_9LAMI</name>
<dbReference type="Pfam" id="PF00560">
    <property type="entry name" value="LRR_1"/>
    <property type="match status" value="2"/>
</dbReference>
<organism evidence="6 7">
    <name type="scientific">Phtheirospermum japonicum</name>
    <dbReference type="NCBI Taxonomy" id="374723"/>
    <lineage>
        <taxon>Eukaryota</taxon>
        <taxon>Viridiplantae</taxon>
        <taxon>Streptophyta</taxon>
        <taxon>Embryophyta</taxon>
        <taxon>Tracheophyta</taxon>
        <taxon>Spermatophyta</taxon>
        <taxon>Magnoliopsida</taxon>
        <taxon>eudicotyledons</taxon>
        <taxon>Gunneridae</taxon>
        <taxon>Pentapetalae</taxon>
        <taxon>asterids</taxon>
        <taxon>lamiids</taxon>
        <taxon>Lamiales</taxon>
        <taxon>Orobanchaceae</taxon>
        <taxon>Orobanchaceae incertae sedis</taxon>
        <taxon>Phtheirospermum</taxon>
    </lineage>
</organism>
<dbReference type="EMBL" id="BMAC01000003">
    <property type="protein sequence ID" value="GFP79029.1"/>
    <property type="molecule type" value="Genomic_DNA"/>
</dbReference>
<keyword evidence="2 4" id="KW-0732">Signal</keyword>
<sequence length="166" mass="18659">MLVVVWLISILHPLKGTCANAEGDALYALKVKLTDPDYVLQSWDATLVNPCTWFHVTCNNDDRVTRIDLGNAGLSGQLVSQLGQLKSLQYLELYKNNISGPIPEELGSLTSLLSLDLYNNKLTGHIPETLGKLSLLTFLYVKLFWHLFAFSFSYLNEEFDKCFLQG</sequence>
<keyword evidence="6" id="KW-0675">Receptor</keyword>
<dbReference type="SUPFAM" id="SSF52058">
    <property type="entry name" value="L domain-like"/>
    <property type="match status" value="1"/>
</dbReference>
<dbReference type="OrthoDB" id="907505at2759"/>
<feature type="domain" description="Leucine-rich repeat-containing N-terminal plant-type" evidence="5">
    <location>
        <begin position="20"/>
        <end position="59"/>
    </location>
</feature>
<dbReference type="Gene3D" id="3.80.10.10">
    <property type="entry name" value="Ribonuclease Inhibitor"/>
    <property type="match status" value="1"/>
</dbReference>
<proteinExistence type="predicted"/>
<reference evidence="6" key="1">
    <citation type="submission" date="2020-07" db="EMBL/GenBank/DDBJ databases">
        <title>Ethylene signaling mediates host invasion by parasitic plants.</title>
        <authorList>
            <person name="Yoshida S."/>
        </authorList>
    </citation>
    <scope>NUCLEOTIDE SEQUENCE</scope>
    <source>
        <strain evidence="6">Okayama</strain>
    </source>
</reference>
<feature type="chain" id="PRO_5032502312" evidence="4">
    <location>
        <begin position="17"/>
        <end position="166"/>
    </location>
</feature>
<dbReference type="GO" id="GO:0016301">
    <property type="term" value="F:kinase activity"/>
    <property type="evidence" value="ECO:0007669"/>
    <property type="project" value="UniProtKB-KW"/>
</dbReference>